<gene>
    <name evidence="1" type="ORF">KIPB_002239</name>
</gene>
<dbReference type="Proteomes" id="UP000265618">
    <property type="component" value="Unassembled WGS sequence"/>
</dbReference>
<proteinExistence type="predicted"/>
<evidence type="ECO:0000313" key="1">
    <source>
        <dbReference type="EMBL" id="GIQ81298.1"/>
    </source>
</evidence>
<dbReference type="InterPro" id="IPR011990">
    <property type="entry name" value="TPR-like_helical_dom_sf"/>
</dbReference>
<dbReference type="EMBL" id="BDIP01000357">
    <property type="protein sequence ID" value="GIQ81298.1"/>
    <property type="molecule type" value="Genomic_DNA"/>
</dbReference>
<sequence length="176" mass="21000">MPNVTRYWNSTEGVMEKLSRYGFQCQCPLCRLDKWGQMAHDAASVTYQEYKQEMGRLTERREYTDIIRVCKKSITHAEALYATEHYIVEDDHKRILESLAMCRRLREYREYCHRLIRFLEGIVPGYPMISTYKDTINHPRRMLDADQMPPWDAWWAKEGKAEWEALVAEETVAQRV</sequence>
<reference evidence="1 2" key="1">
    <citation type="journal article" date="2018" name="PLoS ONE">
        <title>The draft genome of Kipferlia bialata reveals reductive genome evolution in fornicate parasites.</title>
        <authorList>
            <person name="Tanifuji G."/>
            <person name="Takabayashi S."/>
            <person name="Kume K."/>
            <person name="Takagi M."/>
            <person name="Nakayama T."/>
            <person name="Kamikawa R."/>
            <person name="Inagaki Y."/>
            <person name="Hashimoto T."/>
        </authorList>
    </citation>
    <scope>NUCLEOTIDE SEQUENCE [LARGE SCALE GENOMIC DNA]</scope>
    <source>
        <strain evidence="1">NY0173</strain>
    </source>
</reference>
<evidence type="ECO:0000313" key="2">
    <source>
        <dbReference type="Proteomes" id="UP000265618"/>
    </source>
</evidence>
<comment type="caution">
    <text evidence="1">The sequence shown here is derived from an EMBL/GenBank/DDBJ whole genome shotgun (WGS) entry which is preliminary data.</text>
</comment>
<dbReference type="Gene3D" id="1.25.40.10">
    <property type="entry name" value="Tetratricopeptide repeat domain"/>
    <property type="match status" value="1"/>
</dbReference>
<organism evidence="1 2">
    <name type="scientific">Kipferlia bialata</name>
    <dbReference type="NCBI Taxonomy" id="797122"/>
    <lineage>
        <taxon>Eukaryota</taxon>
        <taxon>Metamonada</taxon>
        <taxon>Carpediemonas-like organisms</taxon>
        <taxon>Kipferlia</taxon>
    </lineage>
</organism>
<dbReference type="AlphaFoldDB" id="A0A9K3GFU0"/>
<keyword evidence="2" id="KW-1185">Reference proteome</keyword>
<protein>
    <submittedName>
        <fullName evidence="1">Uncharacterized protein</fullName>
    </submittedName>
</protein>
<accession>A0A9K3GFU0</accession>
<name>A0A9K3GFU0_9EUKA</name>